<dbReference type="STRING" id="290340.AAur_0427"/>
<dbReference type="eggNOG" id="ENOG502ZB8C">
    <property type="taxonomic scope" value="Bacteria"/>
</dbReference>
<name>A1R1X3_PAEAT</name>
<dbReference type="KEGG" id="aau:AAur_0427"/>
<evidence type="ECO:0000313" key="2">
    <source>
        <dbReference type="Proteomes" id="UP000000637"/>
    </source>
</evidence>
<dbReference type="AlphaFoldDB" id="A1R1X3"/>
<dbReference type="Proteomes" id="UP000000637">
    <property type="component" value="Chromosome"/>
</dbReference>
<proteinExistence type="predicted"/>
<dbReference type="HOGENOM" id="CLU_063614_0_0_11"/>
<reference evidence="1 2" key="1">
    <citation type="journal article" date="2006" name="PLoS Genet.">
        <title>Secrets of soil survival revealed by the genome sequence of Arthrobacter aurescens TC1.</title>
        <authorList>
            <person name="Mongodin E.F."/>
            <person name="Shapir N."/>
            <person name="Daugherty S.C."/>
            <person name="DeBoy R.T."/>
            <person name="Emerson J.B."/>
            <person name="Shvartzbeyn A."/>
            <person name="Radune D."/>
            <person name="Vamathevan J."/>
            <person name="Riggs F."/>
            <person name="Grinberg V."/>
            <person name="Khouri H."/>
            <person name="Wackett L.P."/>
            <person name="Nelson K.E."/>
            <person name="Sadowsky M.J."/>
        </authorList>
    </citation>
    <scope>NUCLEOTIDE SEQUENCE [LARGE SCALE GENOMIC DNA]</scope>
    <source>
        <strain evidence="1 2">TC1</strain>
    </source>
</reference>
<evidence type="ECO:0000313" key="1">
    <source>
        <dbReference type="EMBL" id="ABM08373.1"/>
    </source>
</evidence>
<sequence length="370" mass="42245">MSLQSSPEDIHGWFSEARMRPYLLEADGDHKTAINLYKWNAELSAACFEVMSHLEVLIRNALDECLQDYMKEQACGIPWFLMPINSGPTQTSISASIDATRLRLRAQKKEIRPQIIANLSFGFWTNLLGTPHEELWRHALHSAFPQSSGKRKDVAAACNNLRLFRNRLAHPDSLLAVDVPFQLRKMLLVAGWIDPDARPWLESVERVSSVYSRRPTKKFDTVVIPGSQAWDLYQKEHVYVCQAGRSFRQVDRMGFYADKAVKAEVPFITHRVDNVDWSIAEQQRLLASAKSDEKRMGKIMKVARDLGWTAGRYQVFLLSRAGDPRHRTLRKELNHQTSGRGTAFVQKQRYVSLHDLEIATTTADLPGKKT</sequence>
<protein>
    <recommendedName>
        <fullName evidence="3">Abi-like protein</fullName>
    </recommendedName>
</protein>
<dbReference type="RefSeq" id="WP_011773183.1">
    <property type="nucleotide sequence ID" value="NC_008711.1"/>
</dbReference>
<evidence type="ECO:0008006" key="3">
    <source>
        <dbReference type="Google" id="ProtNLM"/>
    </source>
</evidence>
<dbReference type="EMBL" id="CP000474">
    <property type="protein sequence ID" value="ABM08373.1"/>
    <property type="molecule type" value="Genomic_DNA"/>
</dbReference>
<accession>A1R1X3</accession>
<organism evidence="1 2">
    <name type="scientific">Paenarthrobacter aurescens (strain TC1)</name>
    <dbReference type="NCBI Taxonomy" id="290340"/>
    <lineage>
        <taxon>Bacteria</taxon>
        <taxon>Bacillati</taxon>
        <taxon>Actinomycetota</taxon>
        <taxon>Actinomycetes</taxon>
        <taxon>Micrococcales</taxon>
        <taxon>Micrococcaceae</taxon>
        <taxon>Paenarthrobacter</taxon>
    </lineage>
</organism>
<gene>
    <name evidence="1" type="ordered locus">AAur_0427</name>
</gene>
<keyword evidence="2" id="KW-1185">Reference proteome</keyword>